<keyword evidence="1" id="KW-1185">Reference proteome</keyword>
<evidence type="ECO:0000313" key="1">
    <source>
        <dbReference type="Proteomes" id="UP000887565"/>
    </source>
</evidence>
<evidence type="ECO:0000313" key="2">
    <source>
        <dbReference type="WBParaSite" id="nRc.2.0.1.t07682-RA"/>
    </source>
</evidence>
<dbReference type="WBParaSite" id="nRc.2.0.1.t07682-RA">
    <property type="protein sequence ID" value="nRc.2.0.1.t07682-RA"/>
    <property type="gene ID" value="nRc.2.0.1.g07682"/>
</dbReference>
<reference evidence="2" key="1">
    <citation type="submission" date="2022-11" db="UniProtKB">
        <authorList>
            <consortium name="WormBaseParasite"/>
        </authorList>
    </citation>
    <scope>IDENTIFICATION</scope>
</reference>
<proteinExistence type="predicted"/>
<sequence>MLQSSSFGIQPGYEYKIGIKTKCNCLSPIPKWFAPDANKENTGLNIDALKLCSDSMAGLDCLLKYLLSGTFSVLGADDRHCMDPCFEPTYKSFMYAKNKLTEIYLRNLNIPLFIRILEILRRESL</sequence>
<accession>A0A915I0P1</accession>
<protein>
    <submittedName>
        <fullName evidence="2">Uncharacterized protein</fullName>
    </submittedName>
</protein>
<dbReference type="Proteomes" id="UP000887565">
    <property type="component" value="Unplaced"/>
</dbReference>
<name>A0A915I0P1_ROMCU</name>
<organism evidence="1 2">
    <name type="scientific">Romanomermis culicivorax</name>
    <name type="common">Nematode worm</name>
    <dbReference type="NCBI Taxonomy" id="13658"/>
    <lineage>
        <taxon>Eukaryota</taxon>
        <taxon>Metazoa</taxon>
        <taxon>Ecdysozoa</taxon>
        <taxon>Nematoda</taxon>
        <taxon>Enoplea</taxon>
        <taxon>Dorylaimia</taxon>
        <taxon>Mermithida</taxon>
        <taxon>Mermithoidea</taxon>
        <taxon>Mermithidae</taxon>
        <taxon>Romanomermis</taxon>
    </lineage>
</organism>
<dbReference type="AlphaFoldDB" id="A0A915I0P1"/>